<dbReference type="RefSeq" id="WP_162852945.1">
    <property type="nucleotide sequence ID" value="NZ_BAABEI010000012.1"/>
</dbReference>
<evidence type="ECO:0000313" key="1">
    <source>
        <dbReference type="EMBL" id="TCN48653.1"/>
    </source>
</evidence>
<dbReference type="EMBL" id="SLVX01000001">
    <property type="protein sequence ID" value="TCN48653.1"/>
    <property type="molecule type" value="Genomic_DNA"/>
</dbReference>
<keyword evidence="2" id="KW-1185">Reference proteome</keyword>
<dbReference type="Proteomes" id="UP000295351">
    <property type="component" value="Unassembled WGS sequence"/>
</dbReference>
<sequence length="52" mass="5473">MDKTARRYTALPAALLVLGLGVMAATAAFAGWLEHGTAIFLSLAESGMAWCF</sequence>
<reference evidence="1 2" key="1">
    <citation type="submission" date="2019-03" db="EMBL/GenBank/DDBJ databases">
        <title>Genomic Encyclopedia of Type Strains, Phase IV (KMG-IV): sequencing the most valuable type-strain genomes for metagenomic binning, comparative biology and taxonomic classification.</title>
        <authorList>
            <person name="Goeker M."/>
        </authorList>
    </citation>
    <scope>NUCLEOTIDE SEQUENCE [LARGE SCALE GENOMIC DNA]</scope>
    <source>
        <strain evidence="1 2">DSM 18401</strain>
    </source>
</reference>
<dbReference type="AlphaFoldDB" id="A0A4R2D461"/>
<gene>
    <name evidence="1" type="ORF">EV665_101390</name>
</gene>
<accession>A0A4R2D461</accession>
<proteinExistence type="predicted"/>
<comment type="caution">
    <text evidence="1">The sequence shown here is derived from an EMBL/GenBank/DDBJ whole genome shotgun (WGS) entry which is preliminary data.</text>
</comment>
<name>A0A4R2D461_SHIGR</name>
<protein>
    <submittedName>
        <fullName evidence="1">Uncharacterized protein</fullName>
    </submittedName>
</protein>
<evidence type="ECO:0000313" key="2">
    <source>
        <dbReference type="Proteomes" id="UP000295351"/>
    </source>
</evidence>
<organism evidence="1 2">
    <name type="scientific">Shinella granuli</name>
    <dbReference type="NCBI Taxonomy" id="323621"/>
    <lineage>
        <taxon>Bacteria</taxon>
        <taxon>Pseudomonadati</taxon>
        <taxon>Pseudomonadota</taxon>
        <taxon>Alphaproteobacteria</taxon>
        <taxon>Hyphomicrobiales</taxon>
        <taxon>Rhizobiaceae</taxon>
        <taxon>Shinella</taxon>
    </lineage>
</organism>